<dbReference type="PRINTS" id="PR00359">
    <property type="entry name" value="BP450"/>
</dbReference>
<dbReference type="GO" id="GO:0004497">
    <property type="term" value="F:monooxygenase activity"/>
    <property type="evidence" value="ECO:0007669"/>
    <property type="project" value="UniProtKB-KW"/>
</dbReference>
<dbReference type="Proteomes" id="UP000219514">
    <property type="component" value="Unassembled WGS sequence"/>
</dbReference>
<dbReference type="PANTHER" id="PTHR46696">
    <property type="entry name" value="P450, PUTATIVE (EUROFUNG)-RELATED"/>
    <property type="match status" value="1"/>
</dbReference>
<keyword evidence="9" id="KW-1185">Reference proteome</keyword>
<gene>
    <name evidence="8" type="ORF">SAMN06893097_101800</name>
</gene>
<dbReference type="GO" id="GO:0016705">
    <property type="term" value="F:oxidoreductase activity, acting on paired donors, with incorporation or reduction of molecular oxygen"/>
    <property type="evidence" value="ECO:0007669"/>
    <property type="project" value="InterPro"/>
</dbReference>
<evidence type="ECO:0000256" key="2">
    <source>
        <dbReference type="ARBA" id="ARBA00022617"/>
    </source>
</evidence>
<keyword evidence="6 7" id="KW-0503">Monooxygenase</keyword>
<evidence type="ECO:0000256" key="3">
    <source>
        <dbReference type="ARBA" id="ARBA00022723"/>
    </source>
</evidence>
<evidence type="ECO:0000256" key="5">
    <source>
        <dbReference type="ARBA" id="ARBA00023004"/>
    </source>
</evidence>
<dbReference type="InterPro" id="IPR036396">
    <property type="entry name" value="Cyt_P450_sf"/>
</dbReference>
<evidence type="ECO:0000313" key="8">
    <source>
        <dbReference type="EMBL" id="SNX94998.1"/>
    </source>
</evidence>
<dbReference type="GO" id="GO:0020037">
    <property type="term" value="F:heme binding"/>
    <property type="evidence" value="ECO:0007669"/>
    <property type="project" value="InterPro"/>
</dbReference>
<dbReference type="Pfam" id="PF00067">
    <property type="entry name" value="p450"/>
    <property type="match status" value="1"/>
</dbReference>
<dbReference type="InterPro" id="IPR002397">
    <property type="entry name" value="Cyt_P450_B"/>
</dbReference>
<dbReference type="AlphaFoldDB" id="A0A285E795"/>
<keyword evidence="5 7" id="KW-0408">Iron</keyword>
<evidence type="ECO:0000256" key="1">
    <source>
        <dbReference type="ARBA" id="ARBA00010617"/>
    </source>
</evidence>
<evidence type="ECO:0000313" key="9">
    <source>
        <dbReference type="Proteomes" id="UP000219514"/>
    </source>
</evidence>
<keyword evidence="4 7" id="KW-0560">Oxidoreductase</keyword>
<dbReference type="SUPFAM" id="SSF48264">
    <property type="entry name" value="Cytochrome P450"/>
    <property type="match status" value="1"/>
</dbReference>
<name>A0A285E795_9ACTN</name>
<comment type="similarity">
    <text evidence="1 7">Belongs to the cytochrome P450 family.</text>
</comment>
<proteinExistence type="inferred from homology"/>
<evidence type="ECO:0000256" key="7">
    <source>
        <dbReference type="RuleBase" id="RU000461"/>
    </source>
</evidence>
<dbReference type="PANTHER" id="PTHR46696:SF1">
    <property type="entry name" value="CYTOCHROME P450 YJIB-RELATED"/>
    <property type="match status" value="1"/>
</dbReference>
<dbReference type="Gene3D" id="1.10.630.10">
    <property type="entry name" value="Cytochrome P450"/>
    <property type="match status" value="1"/>
</dbReference>
<reference evidence="8 9" key="1">
    <citation type="submission" date="2017-09" db="EMBL/GenBank/DDBJ databases">
        <authorList>
            <person name="Ehlers B."/>
            <person name="Leendertz F.H."/>
        </authorList>
    </citation>
    <scope>NUCLEOTIDE SEQUENCE [LARGE SCALE GENOMIC DNA]</scope>
    <source>
        <strain evidence="8 9">DSM 46844</strain>
    </source>
</reference>
<evidence type="ECO:0000256" key="6">
    <source>
        <dbReference type="ARBA" id="ARBA00023033"/>
    </source>
</evidence>
<dbReference type="FunFam" id="1.10.630.10:FF:000018">
    <property type="entry name" value="Cytochrome P450 monooxygenase"/>
    <property type="match status" value="1"/>
</dbReference>
<dbReference type="OrthoDB" id="5500002at2"/>
<keyword evidence="3 7" id="KW-0479">Metal-binding</keyword>
<protein>
    <submittedName>
        <fullName evidence="8">Cytochrome P450</fullName>
    </submittedName>
</protein>
<organism evidence="8 9">
    <name type="scientific">Geodermatophilus sabuli</name>
    <dbReference type="NCBI Taxonomy" id="1564158"/>
    <lineage>
        <taxon>Bacteria</taxon>
        <taxon>Bacillati</taxon>
        <taxon>Actinomycetota</taxon>
        <taxon>Actinomycetes</taxon>
        <taxon>Geodermatophilales</taxon>
        <taxon>Geodermatophilaceae</taxon>
        <taxon>Geodermatophilus</taxon>
    </lineage>
</organism>
<accession>A0A285E795</accession>
<dbReference type="GO" id="GO:0005506">
    <property type="term" value="F:iron ion binding"/>
    <property type="evidence" value="ECO:0007669"/>
    <property type="project" value="InterPro"/>
</dbReference>
<keyword evidence="2 7" id="KW-0349">Heme</keyword>
<evidence type="ECO:0000256" key="4">
    <source>
        <dbReference type="ARBA" id="ARBA00023002"/>
    </source>
</evidence>
<dbReference type="CDD" id="cd11029">
    <property type="entry name" value="CYP107-like"/>
    <property type="match status" value="1"/>
</dbReference>
<dbReference type="RefSeq" id="WP_097204525.1">
    <property type="nucleotide sequence ID" value="NZ_JACHXB010000001.1"/>
</dbReference>
<dbReference type="InterPro" id="IPR001128">
    <property type="entry name" value="Cyt_P450"/>
</dbReference>
<dbReference type="EMBL" id="OBDO01000001">
    <property type="protein sequence ID" value="SNX94998.1"/>
    <property type="molecule type" value="Genomic_DNA"/>
</dbReference>
<dbReference type="PROSITE" id="PS00086">
    <property type="entry name" value="CYTOCHROME_P450"/>
    <property type="match status" value="1"/>
</dbReference>
<sequence length="405" mass="43964">MTVPATPLAEAAELADPWPVLAALRESGPVRRLDPRLRLPVWVVARYEDVLAALSDPRLSNDPHHAVALRSLLRGDFLSRSMIGTDPPEHTRLRRLVSKAFTARRVEALRPRVQQITDALLDRITPRGTAELVGEFALPLPITVIGELLGVPAADRERFRAWTDEVLDQPFDPQEDLARVTAARERMHGYLADLVQAKRARPADDLLTDLVEATDEGERLDAQELLAMTFLLLVAGYVTTVNLIGNGTLALLRSPDQLDRLRADPSLVPQAVEELLRFDGPVNPGLTRYAVEDLEIGGVTIPRGDVVLLAVAAADRDPDRFPDPDSLDVGAAGPGHLAFGHGVHYCLGAPLARLEGQIAFTQLLARLPDLALAVDEDALQWSAGGVLRGLKELPVTFTPTPVTGA</sequence>
<dbReference type="InterPro" id="IPR017972">
    <property type="entry name" value="Cyt_P450_CS"/>
</dbReference>